<dbReference type="OrthoDB" id="9787933at2"/>
<dbReference type="SUPFAM" id="SSF53474">
    <property type="entry name" value="alpha/beta-Hydrolases"/>
    <property type="match status" value="1"/>
</dbReference>
<keyword evidence="1" id="KW-0812">Transmembrane</keyword>
<evidence type="ECO:0000256" key="1">
    <source>
        <dbReference type="SAM" id="Phobius"/>
    </source>
</evidence>
<dbReference type="Gene3D" id="3.40.50.1820">
    <property type="entry name" value="alpha/beta hydrolase"/>
    <property type="match status" value="1"/>
</dbReference>
<dbReference type="PANTHER" id="PTHR46623">
    <property type="entry name" value="CARBOXYMETHYLENEBUTENOLIDASE-RELATED"/>
    <property type="match status" value="1"/>
</dbReference>
<gene>
    <name evidence="3" type="ordered locus">Sta7437_3987</name>
</gene>
<dbReference type="RefSeq" id="WP_015195128.1">
    <property type="nucleotide sequence ID" value="NC_019748.1"/>
</dbReference>
<name>K9XZJ8_STAC7</name>
<dbReference type="Proteomes" id="UP000010473">
    <property type="component" value="Chromosome"/>
</dbReference>
<dbReference type="EC" id="3.1.1.45" evidence="3"/>
<evidence type="ECO:0000313" key="4">
    <source>
        <dbReference type="Proteomes" id="UP000010473"/>
    </source>
</evidence>
<keyword evidence="1" id="KW-0472">Membrane</keyword>
<feature type="transmembrane region" description="Helical" evidence="1">
    <location>
        <begin position="7"/>
        <end position="28"/>
    </location>
</feature>
<feature type="domain" description="Dienelactone hydrolase" evidence="2">
    <location>
        <begin position="76"/>
        <end position="288"/>
    </location>
</feature>
<dbReference type="eggNOG" id="COG0412">
    <property type="taxonomic scope" value="Bacteria"/>
</dbReference>
<dbReference type="InterPro" id="IPR002925">
    <property type="entry name" value="Dienelactn_hydro"/>
</dbReference>
<accession>K9XZJ8</accession>
<dbReference type="Pfam" id="PF01738">
    <property type="entry name" value="DLH"/>
    <property type="match status" value="1"/>
</dbReference>
<sequence>MINSRFFNWKFLITGLLSLVFLVGINLYNSSRDQALSLAAVHQNDSPIPTALAQAEPATPVITEQVQYATVNGQKITGYLARPQNAVDGLPGVIAIHEWWGLNDNIEAVTRRLAGEGYHVLAVDLYNGQVAQSPERAKELMTTVSQNPTLAQENLQQAYTYLTEKLQAPKVGSIGWCLGGSWSLQTALLFPEALDATVIYYGGQIGEATKEQLSTLTMPILGIFGAEDESIPLATVQKFEATLKELGKQADIQVYENAGHAFANPSGDRYVPEAAEKAWTETISFLAQNLQ</sequence>
<dbReference type="AlphaFoldDB" id="K9XZJ8"/>
<dbReference type="PANTHER" id="PTHR46623:SF6">
    <property type="entry name" value="ALPHA_BETA-HYDROLASES SUPERFAMILY PROTEIN"/>
    <property type="match status" value="1"/>
</dbReference>
<dbReference type="InterPro" id="IPR051049">
    <property type="entry name" value="Dienelactone_hydrolase-like"/>
</dbReference>
<dbReference type="HOGENOM" id="CLU_054590_7_2_3"/>
<evidence type="ECO:0000313" key="3">
    <source>
        <dbReference type="EMBL" id="AFZ37469.1"/>
    </source>
</evidence>
<dbReference type="InterPro" id="IPR029058">
    <property type="entry name" value="AB_hydrolase_fold"/>
</dbReference>
<dbReference type="STRING" id="111780.Sta7437_3987"/>
<protein>
    <submittedName>
        <fullName evidence="3">Carboxymethylenebutenolidase</fullName>
        <ecNumber evidence="3">3.1.1.45</ecNumber>
    </submittedName>
</protein>
<evidence type="ECO:0000259" key="2">
    <source>
        <dbReference type="Pfam" id="PF01738"/>
    </source>
</evidence>
<reference evidence="4" key="1">
    <citation type="journal article" date="2013" name="Proc. Natl. Acad. Sci. U.S.A.">
        <title>Improving the coverage of the cyanobacterial phylum using diversity-driven genome sequencing.</title>
        <authorList>
            <person name="Shih P.M."/>
            <person name="Wu D."/>
            <person name="Latifi A."/>
            <person name="Axen S.D."/>
            <person name="Fewer D.P."/>
            <person name="Talla E."/>
            <person name="Calteau A."/>
            <person name="Cai F."/>
            <person name="Tandeau de Marsac N."/>
            <person name="Rippka R."/>
            <person name="Herdman M."/>
            <person name="Sivonen K."/>
            <person name="Coursin T."/>
            <person name="Laurent T."/>
            <person name="Goodwin L."/>
            <person name="Nolan M."/>
            <person name="Davenport K.W."/>
            <person name="Han C.S."/>
            <person name="Rubin E.M."/>
            <person name="Eisen J.A."/>
            <person name="Woyke T."/>
            <person name="Gugger M."/>
            <person name="Kerfeld C.A."/>
        </authorList>
    </citation>
    <scope>NUCLEOTIDE SEQUENCE [LARGE SCALE GENOMIC DNA]</scope>
    <source>
        <strain evidence="4">ATCC 29371 / PCC 7437</strain>
    </source>
</reference>
<keyword evidence="1" id="KW-1133">Transmembrane helix</keyword>
<keyword evidence="4" id="KW-1185">Reference proteome</keyword>
<organism evidence="3 4">
    <name type="scientific">Stanieria cyanosphaera (strain ATCC 29371 / PCC 7437)</name>
    <dbReference type="NCBI Taxonomy" id="111780"/>
    <lineage>
        <taxon>Bacteria</taxon>
        <taxon>Bacillati</taxon>
        <taxon>Cyanobacteriota</taxon>
        <taxon>Cyanophyceae</taxon>
        <taxon>Pleurocapsales</taxon>
        <taxon>Dermocarpellaceae</taxon>
        <taxon>Stanieria</taxon>
    </lineage>
</organism>
<dbReference type="PATRIC" id="fig|111780.3.peg.4136"/>
<proteinExistence type="predicted"/>
<dbReference type="KEGG" id="scs:Sta7437_3987"/>
<dbReference type="EMBL" id="CP003653">
    <property type="protein sequence ID" value="AFZ37469.1"/>
    <property type="molecule type" value="Genomic_DNA"/>
</dbReference>
<dbReference type="GO" id="GO:0008806">
    <property type="term" value="F:carboxymethylenebutenolidase activity"/>
    <property type="evidence" value="ECO:0007669"/>
    <property type="project" value="UniProtKB-EC"/>
</dbReference>
<keyword evidence="3" id="KW-0378">Hydrolase</keyword>